<comment type="caution">
    <text evidence="1">The sequence shown here is derived from an EMBL/GenBank/DDBJ whole genome shotgun (WGS) entry which is preliminary data.</text>
</comment>
<reference evidence="1 2" key="1">
    <citation type="submission" date="2016-10" db="EMBL/GenBank/DDBJ databases">
        <title>The Draft Genome Sequence of Actinokineospora bangkokensis 44EHWT reveals the biosynthetic pathway of antifungal compounds Thailandins with unusual extender unit butylmalonyl-CoA.</title>
        <authorList>
            <person name="Greule A."/>
            <person name="Intra B."/>
            <person name="Flemming S."/>
            <person name="Rommel M.G."/>
            <person name="Panbangred W."/>
            <person name="Bechthold A."/>
        </authorList>
    </citation>
    <scope>NUCLEOTIDE SEQUENCE [LARGE SCALE GENOMIC DNA]</scope>
    <source>
        <strain evidence="1 2">44EHW</strain>
    </source>
</reference>
<evidence type="ECO:0000313" key="1">
    <source>
        <dbReference type="EMBL" id="OLR92679.1"/>
    </source>
</evidence>
<organism evidence="1 2">
    <name type="scientific">Actinokineospora bangkokensis</name>
    <dbReference type="NCBI Taxonomy" id="1193682"/>
    <lineage>
        <taxon>Bacteria</taxon>
        <taxon>Bacillati</taxon>
        <taxon>Actinomycetota</taxon>
        <taxon>Actinomycetes</taxon>
        <taxon>Pseudonocardiales</taxon>
        <taxon>Pseudonocardiaceae</taxon>
        <taxon>Actinokineospora</taxon>
    </lineage>
</organism>
<dbReference type="EMBL" id="MKQR01000016">
    <property type="protein sequence ID" value="OLR92679.1"/>
    <property type="molecule type" value="Genomic_DNA"/>
</dbReference>
<name>A0A1Q9LL19_9PSEU</name>
<evidence type="ECO:0000313" key="2">
    <source>
        <dbReference type="Proteomes" id="UP000186040"/>
    </source>
</evidence>
<proteinExistence type="predicted"/>
<keyword evidence="2" id="KW-1185">Reference proteome</keyword>
<dbReference type="AlphaFoldDB" id="A0A1Q9LL19"/>
<sequence>MTSPPLTPSARLRAAVRLTRWFAARGSDPAHVVVQFRPAEPMACFAGGVPLSRFEDAAGEQRAAAWALAVCHVHRDRGPDYLAGLAEEVRAALGVVDGHCVVRCEPTDPERVFSLQDGQMTDSSPALVGAAQEGR</sequence>
<accession>A0A1Q9LL19</accession>
<gene>
    <name evidence="1" type="ORF">BJP25_21885</name>
</gene>
<protein>
    <submittedName>
        <fullName evidence="1">Uncharacterized protein</fullName>
    </submittedName>
</protein>
<dbReference type="STRING" id="1193682.BJP25_21885"/>
<dbReference type="Proteomes" id="UP000186040">
    <property type="component" value="Unassembled WGS sequence"/>
</dbReference>